<keyword evidence="2" id="KW-0053">Apoptosis</keyword>
<keyword evidence="8" id="KW-1185">Reference proteome</keyword>
<evidence type="ECO:0000259" key="6">
    <source>
        <dbReference type="Pfam" id="PF00656"/>
    </source>
</evidence>
<dbReference type="GO" id="GO:0004197">
    <property type="term" value="F:cysteine-type endopeptidase activity"/>
    <property type="evidence" value="ECO:0007669"/>
    <property type="project" value="InterPro"/>
</dbReference>
<keyword evidence="3" id="KW-0788">Thiol protease</keyword>
<proteinExistence type="inferred from homology"/>
<dbReference type="PANTHER" id="PTHR48104:SF30">
    <property type="entry name" value="METACASPASE-1"/>
    <property type="match status" value="1"/>
</dbReference>
<dbReference type="GO" id="GO:0006508">
    <property type="term" value="P:proteolysis"/>
    <property type="evidence" value="ECO:0007669"/>
    <property type="project" value="InterPro"/>
</dbReference>
<dbReference type="AlphaFoldDB" id="A0A0D2PZV4"/>
<dbReference type="PANTHER" id="PTHR48104">
    <property type="entry name" value="METACASPASE-4"/>
    <property type="match status" value="1"/>
</dbReference>
<dbReference type="InterPro" id="IPR029030">
    <property type="entry name" value="Caspase-like_dom_sf"/>
</dbReference>
<gene>
    <name evidence="7" type="ORF">HYPSUDRAFT_38216</name>
</gene>
<accession>A0A0D2PZV4</accession>
<comment type="similarity">
    <text evidence="1">Belongs to the peptidase C14B family.</text>
</comment>
<dbReference type="OrthoDB" id="3223806at2759"/>
<protein>
    <recommendedName>
        <fullName evidence="6">Peptidase C14 caspase domain-containing protein</fullName>
    </recommendedName>
</protein>
<feature type="compositionally biased region" description="Polar residues" evidence="5">
    <location>
        <begin position="692"/>
        <end position="702"/>
    </location>
</feature>
<dbReference type="Gene3D" id="3.40.50.1460">
    <property type="match status" value="1"/>
</dbReference>
<evidence type="ECO:0000256" key="4">
    <source>
        <dbReference type="SAM" id="Coils"/>
    </source>
</evidence>
<evidence type="ECO:0000256" key="3">
    <source>
        <dbReference type="ARBA" id="ARBA00022807"/>
    </source>
</evidence>
<feature type="domain" description="Peptidase C14 caspase" evidence="6">
    <location>
        <begin position="11"/>
        <end position="262"/>
    </location>
</feature>
<sequence>MNSTTKGPRIFALIIGIDNYKDTKIDRLSGAVADAENMRDFLVDDLRVSKDQRIIELYNEQATKSAMIKALKNLATKEEIGKDDPILIYYAGHGSQFQAPDDWGANLHSKIEMLLPYNFDLKGSESLEEQGLLDQTFSALLSDIALNKSNNVTVILDCCHSGSADRLIDLEAGSREVRIRRIDLPANYNLLKPEHINDNNHKGSARSSQAWHICSDVSHVLLAACERNDPAYETDDGHGVFTTALLKLLRDTSYENFTYRSLIKALPALPRSQKPQCLGLNLDRCLFNSTKIRLYSVTCDPQDPKKFILDAGSAAGITKGAMFSVRLKIFESSHIGFVECTKSNFFTSECFVPAGAASIQLQHPGNAYATQTKAGDGPDICFLIMEPDVREALEEEMKNQRVSDGRRSFRLALSSDDRYELIVHKHDSKLSFKTTDKTCHRFMADSHNDIPIGDPNALFSVLSDAAHFYWNLRHSHHARPYDISGLEQKIDIQCLKLAKSPKASEAFEQSILQPDLSNHDFNVNGIISIDISDDTACYGFKIINRSPTPLYAALFYFDVSDLSIDPFYLLGDARNKNVAPTLPAEGKGFLSIGFGDSGTAPRRFSLKEKQKVDVGFLKLYLSTRYVDFSGVAQKSPFQIDGKPRAQEAVPRETIELWDAIIIPVVLERGDLRAKTAERRQGEGSNIRRGGTQARTTTLQTQDIGHIKTSPAATSTEIFDNMERYILSFKEAREKDLLACDELQENLVRYKASLIADNELKAKGAREEIANAQASLERVQEMLRRVVTDPGTV</sequence>
<feature type="region of interest" description="Disordered" evidence="5">
    <location>
        <begin position="676"/>
        <end position="702"/>
    </location>
</feature>
<evidence type="ECO:0000256" key="2">
    <source>
        <dbReference type="ARBA" id="ARBA00022703"/>
    </source>
</evidence>
<keyword evidence="4" id="KW-0175">Coiled coil</keyword>
<evidence type="ECO:0000313" key="8">
    <source>
        <dbReference type="Proteomes" id="UP000054270"/>
    </source>
</evidence>
<dbReference type="InterPro" id="IPR050452">
    <property type="entry name" value="Metacaspase"/>
</dbReference>
<dbReference type="Proteomes" id="UP000054270">
    <property type="component" value="Unassembled WGS sequence"/>
</dbReference>
<name>A0A0D2PZV4_HYPSF</name>
<evidence type="ECO:0000313" key="7">
    <source>
        <dbReference type="EMBL" id="KJA24870.1"/>
    </source>
</evidence>
<keyword evidence="3" id="KW-0645">Protease</keyword>
<dbReference type="InterPro" id="IPR011600">
    <property type="entry name" value="Pept_C14_caspase"/>
</dbReference>
<dbReference type="GO" id="GO:0005737">
    <property type="term" value="C:cytoplasm"/>
    <property type="evidence" value="ECO:0007669"/>
    <property type="project" value="TreeGrafter"/>
</dbReference>
<evidence type="ECO:0000256" key="1">
    <source>
        <dbReference type="ARBA" id="ARBA00009005"/>
    </source>
</evidence>
<keyword evidence="3" id="KW-0378">Hydrolase</keyword>
<organism evidence="7 8">
    <name type="scientific">Hypholoma sublateritium (strain FD-334 SS-4)</name>
    <dbReference type="NCBI Taxonomy" id="945553"/>
    <lineage>
        <taxon>Eukaryota</taxon>
        <taxon>Fungi</taxon>
        <taxon>Dikarya</taxon>
        <taxon>Basidiomycota</taxon>
        <taxon>Agaricomycotina</taxon>
        <taxon>Agaricomycetes</taxon>
        <taxon>Agaricomycetidae</taxon>
        <taxon>Agaricales</taxon>
        <taxon>Agaricineae</taxon>
        <taxon>Strophariaceae</taxon>
        <taxon>Hypholoma</taxon>
    </lineage>
</organism>
<dbReference type="Pfam" id="PF00656">
    <property type="entry name" value="Peptidase_C14"/>
    <property type="match status" value="1"/>
</dbReference>
<feature type="coiled-coil region" evidence="4">
    <location>
        <begin position="754"/>
        <end position="788"/>
    </location>
</feature>
<evidence type="ECO:0000256" key="5">
    <source>
        <dbReference type="SAM" id="MobiDB-lite"/>
    </source>
</evidence>
<dbReference type="OMA" id="VEGVIMI"/>
<reference evidence="8" key="1">
    <citation type="submission" date="2014-04" db="EMBL/GenBank/DDBJ databases">
        <title>Evolutionary Origins and Diversification of the Mycorrhizal Mutualists.</title>
        <authorList>
            <consortium name="DOE Joint Genome Institute"/>
            <consortium name="Mycorrhizal Genomics Consortium"/>
            <person name="Kohler A."/>
            <person name="Kuo A."/>
            <person name="Nagy L.G."/>
            <person name="Floudas D."/>
            <person name="Copeland A."/>
            <person name="Barry K.W."/>
            <person name="Cichocki N."/>
            <person name="Veneault-Fourrey C."/>
            <person name="LaButti K."/>
            <person name="Lindquist E.A."/>
            <person name="Lipzen A."/>
            <person name="Lundell T."/>
            <person name="Morin E."/>
            <person name="Murat C."/>
            <person name="Riley R."/>
            <person name="Ohm R."/>
            <person name="Sun H."/>
            <person name="Tunlid A."/>
            <person name="Henrissat B."/>
            <person name="Grigoriev I.V."/>
            <person name="Hibbett D.S."/>
            <person name="Martin F."/>
        </authorList>
    </citation>
    <scope>NUCLEOTIDE SEQUENCE [LARGE SCALE GENOMIC DNA]</scope>
    <source>
        <strain evidence="8">FD-334 SS-4</strain>
    </source>
</reference>
<dbReference type="SUPFAM" id="SSF52129">
    <property type="entry name" value="Caspase-like"/>
    <property type="match status" value="1"/>
</dbReference>
<dbReference type="GO" id="GO:0006915">
    <property type="term" value="P:apoptotic process"/>
    <property type="evidence" value="ECO:0007669"/>
    <property type="project" value="UniProtKB-KW"/>
</dbReference>
<dbReference type="EMBL" id="KN817534">
    <property type="protein sequence ID" value="KJA24870.1"/>
    <property type="molecule type" value="Genomic_DNA"/>
</dbReference>